<comment type="similarity">
    <text evidence="2">Belongs to the aspartate/ornithine carbamoyltransferase superfamily. ATCase family.</text>
</comment>
<evidence type="ECO:0000313" key="12">
    <source>
        <dbReference type="EMBL" id="PCI30782.1"/>
    </source>
</evidence>
<dbReference type="AlphaFoldDB" id="A0A2A4TB64"/>
<dbReference type="InterPro" id="IPR002082">
    <property type="entry name" value="Asp_carbamoyltransf"/>
</dbReference>
<dbReference type="GO" id="GO:0006207">
    <property type="term" value="P:'de novo' pyrimidine nucleobase biosynthetic process"/>
    <property type="evidence" value="ECO:0007669"/>
    <property type="project" value="InterPro"/>
</dbReference>
<reference evidence="13" key="1">
    <citation type="submission" date="2017-08" db="EMBL/GenBank/DDBJ databases">
        <title>A dynamic microbial community with high functional redundancy inhabits the cold, oxic subseafloor aquifer.</title>
        <authorList>
            <person name="Tully B.J."/>
            <person name="Wheat C.G."/>
            <person name="Glazer B.T."/>
            <person name="Huber J.A."/>
        </authorList>
    </citation>
    <scope>NUCLEOTIDE SEQUENCE [LARGE SCALE GENOMIC DNA]</scope>
</reference>
<comment type="catalytic activity">
    <reaction evidence="7">
        <text>carbamoyl phosphate + L-aspartate = N-carbamoyl-L-aspartate + phosphate + H(+)</text>
        <dbReference type="Rhea" id="RHEA:20013"/>
        <dbReference type="ChEBI" id="CHEBI:15378"/>
        <dbReference type="ChEBI" id="CHEBI:29991"/>
        <dbReference type="ChEBI" id="CHEBI:32814"/>
        <dbReference type="ChEBI" id="CHEBI:43474"/>
        <dbReference type="ChEBI" id="CHEBI:58228"/>
        <dbReference type="EC" id="2.1.3.2"/>
    </reaction>
</comment>
<proteinExistence type="inferred from homology"/>
<evidence type="ECO:0000256" key="5">
    <source>
        <dbReference type="ARBA" id="ARBA00022975"/>
    </source>
</evidence>
<dbReference type="EMBL" id="NVSR01000002">
    <property type="protein sequence ID" value="PCI30782.1"/>
    <property type="molecule type" value="Genomic_DNA"/>
</dbReference>
<evidence type="ECO:0000256" key="3">
    <source>
        <dbReference type="ARBA" id="ARBA00013008"/>
    </source>
</evidence>
<dbReference type="Pfam" id="PF00185">
    <property type="entry name" value="OTCace"/>
    <property type="match status" value="1"/>
</dbReference>
<gene>
    <name evidence="12" type="ORF">COB67_00810</name>
</gene>
<dbReference type="InterPro" id="IPR006132">
    <property type="entry name" value="Asp/Orn_carbamoyltranf_P-bd"/>
</dbReference>
<evidence type="ECO:0000259" key="11">
    <source>
        <dbReference type="Pfam" id="PF02729"/>
    </source>
</evidence>
<comment type="caution">
    <text evidence="12">The sequence shown here is derived from an EMBL/GenBank/DDBJ whole genome shotgun (WGS) entry which is preliminary data.</text>
</comment>
<dbReference type="SUPFAM" id="SSF53671">
    <property type="entry name" value="Aspartate/ornithine carbamoyltransferase"/>
    <property type="match status" value="1"/>
</dbReference>
<evidence type="ECO:0000256" key="9">
    <source>
        <dbReference type="RuleBase" id="RU003634"/>
    </source>
</evidence>
<evidence type="ECO:0000256" key="7">
    <source>
        <dbReference type="ARBA" id="ARBA00048859"/>
    </source>
</evidence>
<protein>
    <recommendedName>
        <fullName evidence="3 8">Aspartate carbamoyltransferase</fullName>
        <ecNumber evidence="3 8">2.1.3.2</ecNumber>
    </recommendedName>
</protein>
<dbReference type="UniPathway" id="UPA00070">
    <property type="reaction ID" value="UER00116"/>
</dbReference>
<evidence type="ECO:0000256" key="8">
    <source>
        <dbReference type="NCBIfam" id="TIGR00670"/>
    </source>
</evidence>
<dbReference type="PRINTS" id="PR00101">
    <property type="entry name" value="ATCASE"/>
</dbReference>
<dbReference type="PRINTS" id="PR00100">
    <property type="entry name" value="AOTCASE"/>
</dbReference>
<dbReference type="GO" id="GO:0016597">
    <property type="term" value="F:amino acid binding"/>
    <property type="evidence" value="ECO:0007669"/>
    <property type="project" value="InterPro"/>
</dbReference>
<comment type="function">
    <text evidence="6">Catalyzes the condensation of carbamoyl phosphate and aspartate to form carbamoyl aspartate and inorganic phosphate, the committed step in the de novo pyrimidine nucleotide biosynthesis pathway.</text>
</comment>
<organism evidence="12 13">
    <name type="scientific">SAR324 cluster bacterium</name>
    <dbReference type="NCBI Taxonomy" id="2024889"/>
    <lineage>
        <taxon>Bacteria</taxon>
        <taxon>Deltaproteobacteria</taxon>
        <taxon>SAR324 cluster</taxon>
    </lineage>
</organism>
<dbReference type="GO" id="GO:0006520">
    <property type="term" value="P:amino acid metabolic process"/>
    <property type="evidence" value="ECO:0007669"/>
    <property type="project" value="InterPro"/>
</dbReference>
<dbReference type="InterPro" id="IPR006131">
    <property type="entry name" value="Asp_carbamoyltransf_Asp/Orn-bd"/>
</dbReference>
<evidence type="ECO:0000256" key="4">
    <source>
        <dbReference type="ARBA" id="ARBA00022679"/>
    </source>
</evidence>
<evidence type="ECO:0000256" key="6">
    <source>
        <dbReference type="ARBA" id="ARBA00043884"/>
    </source>
</evidence>
<dbReference type="EC" id="2.1.3.2" evidence="3 8"/>
<evidence type="ECO:0000256" key="2">
    <source>
        <dbReference type="ARBA" id="ARBA00008896"/>
    </source>
</evidence>
<sequence>MNKLKHIYESQQFDQANLEKIFTLADQMRVDPTPYRTPGKILATIFYEPSTRTRLSFESAMLRLGGSVISTENAGEFSSVSKGETLEDSIKVISKYADIIALRHSEIGAAKQAAAVSPVPIINAGDGAGQHPSQAILDLYTIQRKFGEIDGLTICMVGDLRYGRTVRSLCYFIGRFYKKVKLVFVSPKICRMAWDIKEYLDEMGIAWQEETDYVKALKMSDCIYMTRVQKERFLDMARFEQATNDFCIDNSTIVHLKENAVVMHPLPRLEEINPEVDEDPRMLYFEQAGNGVWVRMALIAILLNPDI</sequence>
<dbReference type="FunFam" id="3.40.50.1370:FF:000001">
    <property type="entry name" value="Aspartate carbamoyltransferase"/>
    <property type="match status" value="1"/>
</dbReference>
<dbReference type="GO" id="GO:0004070">
    <property type="term" value="F:aspartate carbamoyltransferase activity"/>
    <property type="evidence" value="ECO:0007669"/>
    <property type="project" value="UniProtKB-UniRule"/>
</dbReference>
<feature type="domain" description="Aspartate/ornithine carbamoyltransferase carbamoyl-P binding" evidence="11">
    <location>
        <begin position="5"/>
        <end position="143"/>
    </location>
</feature>
<keyword evidence="4 9" id="KW-0808">Transferase</keyword>
<evidence type="ECO:0000313" key="13">
    <source>
        <dbReference type="Proteomes" id="UP000218113"/>
    </source>
</evidence>
<dbReference type="Proteomes" id="UP000218113">
    <property type="component" value="Unassembled WGS sequence"/>
</dbReference>
<dbReference type="PANTHER" id="PTHR45753:SF6">
    <property type="entry name" value="ASPARTATE CARBAMOYLTRANSFERASE"/>
    <property type="match status" value="1"/>
</dbReference>
<accession>A0A2A4TB64</accession>
<name>A0A2A4TB64_9DELT</name>
<dbReference type="NCBIfam" id="NF002032">
    <property type="entry name" value="PRK00856.1"/>
    <property type="match status" value="1"/>
</dbReference>
<dbReference type="GO" id="GO:0044205">
    <property type="term" value="P:'de novo' UMP biosynthetic process"/>
    <property type="evidence" value="ECO:0007669"/>
    <property type="project" value="UniProtKB-UniPathway"/>
</dbReference>
<evidence type="ECO:0000256" key="1">
    <source>
        <dbReference type="ARBA" id="ARBA00004852"/>
    </source>
</evidence>
<dbReference type="NCBIfam" id="TIGR00670">
    <property type="entry name" value="asp_carb_tr"/>
    <property type="match status" value="1"/>
</dbReference>
<comment type="pathway">
    <text evidence="1">Pyrimidine metabolism; UMP biosynthesis via de novo pathway; (S)-dihydroorotate from bicarbonate: step 2/3.</text>
</comment>
<evidence type="ECO:0000259" key="10">
    <source>
        <dbReference type="Pfam" id="PF00185"/>
    </source>
</evidence>
<dbReference type="Gene3D" id="3.40.50.1370">
    <property type="entry name" value="Aspartate/ornithine carbamoyltransferase"/>
    <property type="match status" value="2"/>
</dbReference>
<dbReference type="InterPro" id="IPR036901">
    <property type="entry name" value="Asp/Orn_carbamoylTrfase_sf"/>
</dbReference>
<dbReference type="PANTHER" id="PTHR45753">
    <property type="entry name" value="ORNITHINE CARBAMOYLTRANSFERASE, MITOCHONDRIAL"/>
    <property type="match status" value="1"/>
</dbReference>
<keyword evidence="5" id="KW-0665">Pyrimidine biosynthesis</keyword>
<dbReference type="InterPro" id="IPR006130">
    <property type="entry name" value="Asp/Orn_carbamoylTrfase"/>
</dbReference>
<dbReference type="FunFam" id="3.40.50.1370:FF:000002">
    <property type="entry name" value="Aspartate carbamoyltransferase 2"/>
    <property type="match status" value="1"/>
</dbReference>
<dbReference type="PROSITE" id="PS00097">
    <property type="entry name" value="CARBAMOYLTRANSFERASE"/>
    <property type="match status" value="1"/>
</dbReference>
<feature type="domain" description="Aspartate/ornithine carbamoyltransferase Asp/Orn-binding" evidence="10">
    <location>
        <begin position="150"/>
        <end position="301"/>
    </location>
</feature>
<dbReference type="Pfam" id="PF02729">
    <property type="entry name" value="OTCace_N"/>
    <property type="match status" value="1"/>
</dbReference>